<evidence type="ECO:0000313" key="7">
    <source>
        <dbReference type="Proteomes" id="UP000221222"/>
    </source>
</evidence>
<evidence type="ECO:0000256" key="2">
    <source>
        <dbReference type="PROSITE-ProRule" id="PRU00703"/>
    </source>
</evidence>
<dbReference type="Proteomes" id="UP000221222">
    <property type="component" value="Unassembled WGS sequence"/>
</dbReference>
<feature type="coiled-coil region" evidence="3">
    <location>
        <begin position="45"/>
        <end position="76"/>
    </location>
</feature>
<dbReference type="Proteomes" id="UP000262712">
    <property type="component" value="Chromosome"/>
</dbReference>
<organism evidence="6 7">
    <name type="scientific">Malaciobacter molluscorum LMG 25693</name>
    <dbReference type="NCBI Taxonomy" id="870501"/>
    <lineage>
        <taxon>Bacteria</taxon>
        <taxon>Pseudomonadati</taxon>
        <taxon>Campylobacterota</taxon>
        <taxon>Epsilonproteobacteria</taxon>
        <taxon>Campylobacterales</taxon>
        <taxon>Arcobacteraceae</taxon>
        <taxon>Malaciobacter</taxon>
    </lineage>
</organism>
<dbReference type="SUPFAM" id="SSF54631">
    <property type="entry name" value="CBS-domain pair"/>
    <property type="match status" value="1"/>
</dbReference>
<protein>
    <submittedName>
        <fullName evidence="6">CBS domain-containing protein</fullName>
    </submittedName>
</protein>
<dbReference type="SMART" id="SM00116">
    <property type="entry name" value="CBS"/>
    <property type="match status" value="2"/>
</dbReference>
<keyword evidence="1 2" id="KW-0129">CBS domain</keyword>
<keyword evidence="3" id="KW-0175">Coiled coil</keyword>
<name>A0A2G1DEE1_9BACT</name>
<proteinExistence type="predicted"/>
<evidence type="ECO:0000313" key="5">
    <source>
        <dbReference type="EMBL" id="AXX91155.1"/>
    </source>
</evidence>
<dbReference type="KEGG" id="amol:AMOL_0116"/>
<dbReference type="InterPro" id="IPR051257">
    <property type="entry name" value="Diverse_CBS-Domain"/>
</dbReference>
<reference evidence="5 8" key="2">
    <citation type="submission" date="2018-08" db="EMBL/GenBank/DDBJ databases">
        <title>Complete genome of the Arcobacter molluscorum type strain LMG 25693.</title>
        <authorList>
            <person name="Miller W.G."/>
            <person name="Yee E."/>
            <person name="Bono J.L."/>
        </authorList>
    </citation>
    <scope>NUCLEOTIDE SEQUENCE [LARGE SCALE GENOMIC DNA]</scope>
    <source>
        <strain evidence="5 8">CECT 7696</strain>
    </source>
</reference>
<dbReference type="PROSITE" id="PS51371">
    <property type="entry name" value="CBS"/>
    <property type="match status" value="2"/>
</dbReference>
<dbReference type="Pfam" id="PF00571">
    <property type="entry name" value="CBS"/>
    <property type="match status" value="2"/>
</dbReference>
<evidence type="ECO:0000313" key="6">
    <source>
        <dbReference type="EMBL" id="PHO16872.1"/>
    </source>
</evidence>
<feature type="domain" description="CBS" evidence="4">
    <location>
        <begin position="155"/>
        <end position="213"/>
    </location>
</feature>
<evidence type="ECO:0000256" key="3">
    <source>
        <dbReference type="SAM" id="Coils"/>
    </source>
</evidence>
<dbReference type="EMBL" id="CP032098">
    <property type="protein sequence ID" value="AXX91155.1"/>
    <property type="molecule type" value="Genomic_DNA"/>
</dbReference>
<dbReference type="EMBL" id="NXFY01000031">
    <property type="protein sequence ID" value="PHO16872.1"/>
    <property type="molecule type" value="Genomic_DNA"/>
</dbReference>
<evidence type="ECO:0000256" key="1">
    <source>
        <dbReference type="ARBA" id="ARBA00023122"/>
    </source>
</evidence>
<dbReference type="InterPro" id="IPR046342">
    <property type="entry name" value="CBS_dom_sf"/>
</dbReference>
<keyword evidence="7" id="KW-1185">Reference proteome</keyword>
<gene>
    <name evidence="5" type="ORF">AMOL_0116</name>
    <name evidence="6" type="ORF">CPU12_13360</name>
</gene>
<reference evidence="6 7" key="1">
    <citation type="submission" date="2017-09" db="EMBL/GenBank/DDBJ databases">
        <title>Arcobacter canalis sp. nov., a new species isolated from a water canal contaminated with urban sewage.</title>
        <authorList>
            <person name="Perez-Cataluna A."/>
            <person name="Salas-Masso N."/>
            <person name="Figueras M.J."/>
        </authorList>
    </citation>
    <scope>NUCLEOTIDE SEQUENCE [LARGE SCALE GENOMIC DNA]</scope>
    <source>
        <strain evidence="6 7">F98-3</strain>
    </source>
</reference>
<dbReference type="AlphaFoldDB" id="A0A2G1DEE1"/>
<dbReference type="PANTHER" id="PTHR43080:SF2">
    <property type="entry name" value="CBS DOMAIN-CONTAINING PROTEIN"/>
    <property type="match status" value="1"/>
</dbReference>
<accession>A0A2G1DEE1</accession>
<evidence type="ECO:0000313" key="8">
    <source>
        <dbReference type="Proteomes" id="UP000262712"/>
    </source>
</evidence>
<feature type="domain" description="CBS" evidence="4">
    <location>
        <begin position="86"/>
        <end position="142"/>
    </location>
</feature>
<dbReference type="PANTHER" id="PTHR43080">
    <property type="entry name" value="CBS DOMAIN-CONTAINING PROTEIN CBSX3, MITOCHONDRIAL"/>
    <property type="match status" value="1"/>
</dbReference>
<dbReference type="Gene3D" id="3.10.580.10">
    <property type="entry name" value="CBS-domain"/>
    <property type="match status" value="1"/>
</dbReference>
<dbReference type="InterPro" id="IPR000644">
    <property type="entry name" value="CBS_dom"/>
</dbReference>
<sequence length="215" mass="24524">MFAIYNKGNVGFRSTADNLYELKNLEAPNEARLKPDDDTLFQNYLDNEEKNKKQSNNQAQNEAVKAYEKMANLDTLEEVYQVQDLMTKNIIYINSNATLNEAYELLKDKQVSHIPIVSFGKKIVGLIDKKLILNYLIEDLDNSKDILQRKLEDFYLPEVITADPSADIRSVCKVMLDFKLGAIPIVNEEDIIVGIVSKTDIIKAVSHLPKLQLWS</sequence>
<evidence type="ECO:0000259" key="4">
    <source>
        <dbReference type="PROSITE" id="PS51371"/>
    </source>
</evidence>
<dbReference type="RefSeq" id="WP_099343613.1">
    <property type="nucleotide sequence ID" value="NZ_CP032098.1"/>
</dbReference>